<dbReference type="InterPro" id="IPR001461">
    <property type="entry name" value="Aspartic_peptidase_A1"/>
</dbReference>
<dbReference type="InterPro" id="IPR032861">
    <property type="entry name" value="TAXi_N"/>
</dbReference>
<gene>
    <name evidence="4" type="ORF">FH972_013023</name>
</gene>
<dbReference type="AlphaFoldDB" id="A0A5N6R741"/>
<dbReference type="InterPro" id="IPR033121">
    <property type="entry name" value="PEPTIDASE_A1"/>
</dbReference>
<dbReference type="Gene3D" id="2.40.70.10">
    <property type="entry name" value="Acid Proteases"/>
    <property type="match status" value="1"/>
</dbReference>
<evidence type="ECO:0000256" key="1">
    <source>
        <dbReference type="ARBA" id="ARBA00007447"/>
    </source>
</evidence>
<dbReference type="Pfam" id="PF14543">
    <property type="entry name" value="TAXi_N"/>
    <property type="match status" value="1"/>
</dbReference>
<feature type="domain" description="Peptidase A1" evidence="3">
    <location>
        <begin position="123"/>
        <end position="182"/>
    </location>
</feature>
<keyword evidence="5" id="KW-1185">Reference proteome</keyword>
<dbReference type="PANTHER" id="PTHR13683:SF750">
    <property type="entry name" value="ASPARTYL PROTEASE AED1"/>
    <property type="match status" value="1"/>
</dbReference>
<organism evidence="4 5">
    <name type="scientific">Carpinus fangiana</name>
    <dbReference type="NCBI Taxonomy" id="176857"/>
    <lineage>
        <taxon>Eukaryota</taxon>
        <taxon>Viridiplantae</taxon>
        <taxon>Streptophyta</taxon>
        <taxon>Embryophyta</taxon>
        <taxon>Tracheophyta</taxon>
        <taxon>Spermatophyta</taxon>
        <taxon>Magnoliopsida</taxon>
        <taxon>eudicotyledons</taxon>
        <taxon>Gunneridae</taxon>
        <taxon>Pentapetalae</taxon>
        <taxon>rosids</taxon>
        <taxon>fabids</taxon>
        <taxon>Fagales</taxon>
        <taxon>Betulaceae</taxon>
        <taxon>Carpinus</taxon>
    </lineage>
</organism>
<sequence length="182" mass="19964">MGSGKIVALVLMMSMIAYMVVGDEDNENCNRDVFNECVGRRDPNRKASLKVVHKYGPCSQLYQDKAKTPTHVEILLQGKLRVKSIHSKLSKKLAAGSGGNLRDLKDSMNIPTKFGSTVGTGNYVVTFSIGTPKKKLTLIFDTSSDLTWTQCEPCAGSCYNQTETIFDPSTSNTHNALNKHCL</sequence>
<feature type="signal peptide" evidence="2">
    <location>
        <begin position="1"/>
        <end position="22"/>
    </location>
</feature>
<evidence type="ECO:0000313" key="5">
    <source>
        <dbReference type="Proteomes" id="UP000327013"/>
    </source>
</evidence>
<name>A0A5N6R741_9ROSI</name>
<dbReference type="PROSITE" id="PS51767">
    <property type="entry name" value="PEPTIDASE_A1"/>
    <property type="match status" value="1"/>
</dbReference>
<dbReference type="EMBL" id="CM017325">
    <property type="protein sequence ID" value="KAE8056233.1"/>
    <property type="molecule type" value="Genomic_DNA"/>
</dbReference>
<comment type="similarity">
    <text evidence="1">Belongs to the peptidase A1 family.</text>
</comment>
<evidence type="ECO:0000313" key="4">
    <source>
        <dbReference type="EMBL" id="KAE8056233.1"/>
    </source>
</evidence>
<keyword evidence="2" id="KW-0732">Signal</keyword>
<protein>
    <recommendedName>
        <fullName evidence="3">Peptidase A1 domain-containing protein</fullName>
    </recommendedName>
</protein>
<dbReference type="GO" id="GO:0004190">
    <property type="term" value="F:aspartic-type endopeptidase activity"/>
    <property type="evidence" value="ECO:0007669"/>
    <property type="project" value="InterPro"/>
</dbReference>
<dbReference type="GO" id="GO:0006508">
    <property type="term" value="P:proteolysis"/>
    <property type="evidence" value="ECO:0007669"/>
    <property type="project" value="InterPro"/>
</dbReference>
<dbReference type="OrthoDB" id="771136at2759"/>
<dbReference type="Proteomes" id="UP000327013">
    <property type="component" value="Chromosome 5"/>
</dbReference>
<accession>A0A5N6R741</accession>
<evidence type="ECO:0000256" key="2">
    <source>
        <dbReference type="SAM" id="SignalP"/>
    </source>
</evidence>
<evidence type="ECO:0000259" key="3">
    <source>
        <dbReference type="PROSITE" id="PS51767"/>
    </source>
</evidence>
<proteinExistence type="inferred from homology"/>
<dbReference type="SUPFAM" id="SSF50630">
    <property type="entry name" value="Acid proteases"/>
    <property type="match status" value="1"/>
</dbReference>
<reference evidence="4 5" key="1">
    <citation type="submission" date="2019-06" db="EMBL/GenBank/DDBJ databases">
        <title>A chromosomal-level reference genome of Carpinus fangiana (Coryloideae, Betulaceae).</title>
        <authorList>
            <person name="Yang X."/>
            <person name="Wang Z."/>
            <person name="Zhang L."/>
            <person name="Hao G."/>
            <person name="Liu J."/>
            <person name="Yang Y."/>
        </authorList>
    </citation>
    <scope>NUCLEOTIDE SEQUENCE [LARGE SCALE GENOMIC DNA]</scope>
    <source>
        <strain evidence="4">Cfa_2016G</strain>
        <tissue evidence="4">Leaf</tissue>
    </source>
</reference>
<dbReference type="PANTHER" id="PTHR13683">
    <property type="entry name" value="ASPARTYL PROTEASES"/>
    <property type="match status" value="1"/>
</dbReference>
<dbReference type="InterPro" id="IPR021109">
    <property type="entry name" value="Peptidase_aspartic_dom_sf"/>
</dbReference>
<feature type="chain" id="PRO_5024318165" description="Peptidase A1 domain-containing protein" evidence="2">
    <location>
        <begin position="23"/>
        <end position="182"/>
    </location>
</feature>